<evidence type="ECO:0000313" key="4">
    <source>
        <dbReference type="EMBL" id="MBP2399310.1"/>
    </source>
</evidence>
<keyword evidence="1" id="KW-0328">Glycosyltransferase</keyword>
<keyword evidence="5" id="KW-1185">Reference proteome</keyword>
<evidence type="ECO:0000313" key="5">
    <source>
        <dbReference type="Proteomes" id="UP001195422"/>
    </source>
</evidence>
<organism evidence="4 5">
    <name type="scientific">Glutamicibacter protophormiae</name>
    <name type="common">Brevibacterium protophormiae</name>
    <dbReference type="NCBI Taxonomy" id="37930"/>
    <lineage>
        <taxon>Bacteria</taxon>
        <taxon>Bacillati</taxon>
        <taxon>Actinomycetota</taxon>
        <taxon>Actinomycetes</taxon>
        <taxon>Micrococcales</taxon>
        <taxon>Micrococcaceae</taxon>
        <taxon>Glutamicibacter</taxon>
    </lineage>
</organism>
<dbReference type="Proteomes" id="UP001195422">
    <property type="component" value="Unassembled WGS sequence"/>
</dbReference>
<comment type="caution">
    <text evidence="4">The sequence shown here is derived from an EMBL/GenBank/DDBJ whole genome shotgun (WGS) entry which is preliminary data.</text>
</comment>
<dbReference type="Pfam" id="PF13579">
    <property type="entry name" value="Glyco_trans_4_4"/>
    <property type="match status" value="1"/>
</dbReference>
<dbReference type="SUPFAM" id="SSF53756">
    <property type="entry name" value="UDP-Glycosyltransferase/glycogen phosphorylase"/>
    <property type="match status" value="1"/>
</dbReference>
<evidence type="ECO:0000256" key="1">
    <source>
        <dbReference type="ARBA" id="ARBA00022676"/>
    </source>
</evidence>
<dbReference type="CDD" id="cd03808">
    <property type="entry name" value="GT4_CapM-like"/>
    <property type="match status" value="1"/>
</dbReference>
<accession>A0ABS4XS28</accession>
<dbReference type="PANTHER" id="PTHR12526">
    <property type="entry name" value="GLYCOSYLTRANSFERASE"/>
    <property type="match status" value="1"/>
</dbReference>
<gene>
    <name evidence="4" type="ORF">JOF39_002391</name>
</gene>
<evidence type="ECO:0000259" key="3">
    <source>
        <dbReference type="Pfam" id="PF13579"/>
    </source>
</evidence>
<protein>
    <submittedName>
        <fullName evidence="4">Glycosyltransferase involved in cell wall biosynthesis</fullName>
    </submittedName>
</protein>
<dbReference type="PANTHER" id="PTHR12526:SF636">
    <property type="entry name" value="BLL3647 PROTEIN"/>
    <property type="match status" value="1"/>
</dbReference>
<proteinExistence type="predicted"/>
<feature type="domain" description="Glycosyltransferase subfamily 4-like N-terminal" evidence="3">
    <location>
        <begin position="30"/>
        <end position="169"/>
    </location>
</feature>
<evidence type="ECO:0000256" key="2">
    <source>
        <dbReference type="ARBA" id="ARBA00022679"/>
    </source>
</evidence>
<keyword evidence="2" id="KW-0808">Transferase</keyword>
<dbReference type="RefSeq" id="WP_188949999.1">
    <property type="nucleotide sequence ID" value="NZ_BMPH01000019.1"/>
</dbReference>
<name>A0ABS4XS28_GLUPR</name>
<reference evidence="4 5" key="1">
    <citation type="submission" date="2021-03" db="EMBL/GenBank/DDBJ databases">
        <title>Sequencing the genomes of 1000 actinobacteria strains.</title>
        <authorList>
            <person name="Klenk H.-P."/>
        </authorList>
    </citation>
    <scope>NUCLEOTIDE SEQUENCE [LARGE SCALE GENOMIC DNA]</scope>
    <source>
        <strain evidence="4 5">DSM 20168</strain>
    </source>
</reference>
<dbReference type="Pfam" id="PF13692">
    <property type="entry name" value="Glyco_trans_1_4"/>
    <property type="match status" value="1"/>
</dbReference>
<dbReference type="Gene3D" id="3.40.50.2000">
    <property type="entry name" value="Glycogen Phosphorylase B"/>
    <property type="match status" value="2"/>
</dbReference>
<dbReference type="InterPro" id="IPR028098">
    <property type="entry name" value="Glyco_trans_4-like_N"/>
</dbReference>
<dbReference type="EMBL" id="JAGIOJ010000001">
    <property type="protein sequence ID" value="MBP2399310.1"/>
    <property type="molecule type" value="Genomic_DNA"/>
</dbReference>
<sequence>MTNRPRLCFIVTNAITATTFLPGYLRFLYEDGWDVVLLCSDGPGLDNLSGVDGISVHILPMKREPAPVRDFISLVRMYSFFRRLRPDVIVYATPKASLLASIAGRLARVPRRVYELWGLRMETVNGLPCKVFGLLEWLTARLSSIVIANSASLATRCMDLGVNGGHRVVTLGHGSSHGVDSEYFSREATMPLLDPETSTAIEEGAAPVVGFVGRLHPDKGLDTFLEALQICNEQGVVFQALVVGEEEGAGTAKAINQLRERIPVILTGHVDDPRPYLRAMSMLVLVSRREGFPNVVLEAAALEVPAIVSDATGCVDAVEHDITGAIVPVSDPEALAAAIALALRNPEWKNFGSAARKRVVRDFAQETVWGLHSAAFSGSILGSD</sequence>